<comment type="subcellular location">
    <subcellularLocation>
        <location evidence="1 8">Nucleus</location>
    </subcellularLocation>
</comment>
<dbReference type="EMBL" id="GL870879">
    <property type="protein sequence ID" value="EIJ88282.1"/>
    <property type="molecule type" value="Genomic_DNA"/>
</dbReference>
<accession>I3EGD5</accession>
<keyword evidence="5 8" id="KW-0804">Transcription</keyword>
<evidence type="ECO:0000256" key="8">
    <source>
        <dbReference type="RuleBase" id="RU364143"/>
    </source>
</evidence>
<comment type="subunit">
    <text evidence="8">Component of the Mediator complex.</text>
</comment>
<evidence type="ECO:0000256" key="1">
    <source>
        <dbReference type="ARBA" id="ARBA00004123"/>
    </source>
</evidence>
<dbReference type="InterPro" id="IPR038566">
    <property type="entry name" value="Mediator_Med6_sf"/>
</dbReference>
<sequence>MENTCFRDALWLQENILSRDTLMEYFSYSQFYDRNCNNEVLKMQNIHRNNDSLDIFLTKMCGIQYIITYAIEPTLFIIKKCNRISPDKINVLDYFYVMNGTIYQSPTEKEVFSTRYTNILFSMYNSLESMPFLETAHLQTEKKKISTGRVSGLFNAYYTDYMR</sequence>
<evidence type="ECO:0000313" key="10">
    <source>
        <dbReference type="Proteomes" id="UP000002872"/>
    </source>
</evidence>
<name>I3EGD5_NEMP3</name>
<keyword evidence="8" id="KW-0010">Activator</keyword>
<dbReference type="OMA" id="MENTCFR"/>
<dbReference type="Pfam" id="PF04934">
    <property type="entry name" value="Med6"/>
    <property type="match status" value="1"/>
</dbReference>
<dbReference type="GO" id="GO:0016592">
    <property type="term" value="C:mediator complex"/>
    <property type="evidence" value="ECO:0007669"/>
    <property type="project" value="InterPro"/>
</dbReference>
<dbReference type="HOGENOM" id="CLU_1542151_0_0_1"/>
<organism evidence="9 10">
    <name type="scientific">Nematocida parisii (strain ERTm3)</name>
    <name type="common">Nematode killer fungus</name>
    <dbReference type="NCBI Taxonomy" id="935791"/>
    <lineage>
        <taxon>Eukaryota</taxon>
        <taxon>Fungi</taxon>
        <taxon>Fungi incertae sedis</taxon>
        <taxon>Microsporidia</taxon>
        <taxon>Nematocida</taxon>
    </lineage>
</organism>
<dbReference type="GO" id="GO:0006357">
    <property type="term" value="P:regulation of transcription by RNA polymerase II"/>
    <property type="evidence" value="ECO:0007669"/>
    <property type="project" value="InterPro"/>
</dbReference>
<keyword evidence="10" id="KW-1185">Reference proteome</keyword>
<evidence type="ECO:0000256" key="2">
    <source>
        <dbReference type="ARBA" id="ARBA00007526"/>
    </source>
</evidence>
<dbReference type="Proteomes" id="UP000002872">
    <property type="component" value="Unassembled WGS sequence"/>
</dbReference>
<dbReference type="AlphaFoldDB" id="I3EGD5"/>
<evidence type="ECO:0000256" key="7">
    <source>
        <dbReference type="ARBA" id="ARBA00031259"/>
    </source>
</evidence>
<comment type="similarity">
    <text evidence="2 8">Belongs to the Mediator complex subunit 6 family.</text>
</comment>
<evidence type="ECO:0000256" key="4">
    <source>
        <dbReference type="ARBA" id="ARBA00023015"/>
    </source>
</evidence>
<proteinExistence type="inferred from homology"/>
<dbReference type="STRING" id="935791.I3EGD5"/>
<evidence type="ECO:0000313" key="9">
    <source>
        <dbReference type="EMBL" id="EIJ88282.1"/>
    </source>
</evidence>
<dbReference type="InParanoid" id="I3EGD5"/>
<dbReference type="OrthoDB" id="344220at2759"/>
<dbReference type="InterPro" id="IPR007018">
    <property type="entry name" value="Mediator_Med6"/>
</dbReference>
<evidence type="ECO:0000256" key="5">
    <source>
        <dbReference type="ARBA" id="ARBA00023163"/>
    </source>
</evidence>
<dbReference type="VEuPathDB" id="MicrosporidiaDB:NEQG_01726"/>
<reference evidence="9" key="1">
    <citation type="submission" date="2011-01" db="EMBL/GenBank/DDBJ databases">
        <title>The Genome Sequence of Nematocida parisii strain ERTm3.</title>
        <authorList>
            <consortium name="The Broad Institute Genome Sequencing Platform"/>
            <consortium name="The Broad Institute Genome Sequencing Center for Infectious Disease"/>
            <person name="Cuomo C."/>
            <person name="Troemel E."/>
            <person name="Young S.K."/>
            <person name="Zeng Q."/>
            <person name="Gargeya S."/>
            <person name="Fitzgerald M."/>
            <person name="Haas B."/>
            <person name="Abouelleil A."/>
            <person name="Alvarado L."/>
            <person name="Arachchi H.M."/>
            <person name="Berlin A."/>
            <person name="Chapman S.B."/>
            <person name="Gearin G."/>
            <person name="Goldberg J."/>
            <person name="Griggs A."/>
            <person name="Gujja S."/>
            <person name="Hansen M."/>
            <person name="Heiman D."/>
            <person name="Howarth C."/>
            <person name="Larimer J."/>
            <person name="Lui A."/>
            <person name="MacDonald P.J.P."/>
            <person name="McCowen C."/>
            <person name="Montmayeur A."/>
            <person name="Murphy C."/>
            <person name="Neiman D."/>
            <person name="Pearson M."/>
            <person name="Priest M."/>
            <person name="Roberts A."/>
            <person name="Saif S."/>
            <person name="Shea T."/>
            <person name="Sisk P."/>
            <person name="Stolte C."/>
            <person name="Sykes S."/>
            <person name="Wortman J."/>
            <person name="Nusbaum C."/>
            <person name="Birren B."/>
        </authorList>
    </citation>
    <scope>NUCLEOTIDE SEQUENCE</scope>
    <source>
        <strain evidence="9">ERTm3</strain>
    </source>
</reference>
<dbReference type="Gene3D" id="3.10.450.580">
    <property type="entry name" value="Mediator complex, subunit Med6"/>
    <property type="match status" value="1"/>
</dbReference>
<keyword evidence="6 8" id="KW-0539">Nucleus</keyword>
<evidence type="ECO:0000256" key="6">
    <source>
        <dbReference type="ARBA" id="ARBA00023242"/>
    </source>
</evidence>
<evidence type="ECO:0000256" key="3">
    <source>
        <dbReference type="ARBA" id="ARBA00020634"/>
    </source>
</evidence>
<gene>
    <name evidence="8" type="primary">MED6</name>
    <name evidence="9" type="ORF">NEQG_01726</name>
</gene>
<comment type="function">
    <text evidence="8">Component of the Mediator complex, a coactivator involved in the regulated transcription of nearly all RNA polymerase II-dependent genes. Mediator functions as a bridge to convey information from gene-specific regulatory proteins to the basal RNA polymerase II transcription machinery. Mediator is recruited to promoters by direct interactions with regulatory proteins and serves as a scaffold for the assembly of a functional preinitiation complex with RNA polymerase II and the general transcription factors.</text>
</comment>
<protein>
    <recommendedName>
        <fullName evidence="3 8">Mediator of RNA polymerase II transcription subunit 6</fullName>
    </recommendedName>
    <alternativeName>
        <fullName evidence="7 8">Mediator complex subunit 6</fullName>
    </alternativeName>
</protein>
<dbReference type="PANTHER" id="PTHR13104">
    <property type="entry name" value="MED-6-RELATED"/>
    <property type="match status" value="1"/>
</dbReference>
<keyword evidence="4 8" id="KW-0805">Transcription regulation</keyword>
<dbReference type="GO" id="GO:0003712">
    <property type="term" value="F:transcription coregulator activity"/>
    <property type="evidence" value="ECO:0007669"/>
    <property type="project" value="InterPro"/>
</dbReference>
<dbReference type="FunCoup" id="I3EGD5">
    <property type="interactions" value="223"/>
</dbReference>